<feature type="region of interest" description="Disordered" evidence="1">
    <location>
        <begin position="1"/>
        <end position="106"/>
    </location>
</feature>
<name>A0A2U1PFP1_ARTAN</name>
<sequence length="418" mass="48775">MERGKRGATRGRATRGHGPRIQSQPGHESSSSQPGYHPQMYPQSPPFFYSQQPLPQLPPNFEVFDYQYTQQPPPQMPTNFDPYEPRYTQQKRRDRVSEPLPIREDTDDDEYLDHVNVVPETQPMNEEAVQVEQDVQEVEEVEVTRPKKKVNTVWTPDEEEALAKAWIKISVDREVGDRQTKDGFWRRVHTHFKTLMPRTQRTKDQLNSKWTPMHSFIAAFNGYFIQASRLKESGCDDLQVYERAQLDFEKQYKKAFSHTKAWRILKDQEKWKEQASVNQTQESTGSSKKRKSSESSSAQTPINVEDFECELPNLNENPTPSRQPRGKKKVSSGDSSRSSMRDTLASYAAEKKILMQSQLEIQKKKDDEFFKFIDGEVYNRDMKFVMDPHDHIPDPAFKEFVIQKKREICAKYGWPCSL</sequence>
<feature type="compositionally biased region" description="Basic residues" evidence="1">
    <location>
        <begin position="1"/>
        <end position="18"/>
    </location>
</feature>
<dbReference type="OrthoDB" id="1225588at2759"/>
<feature type="compositionally biased region" description="Low complexity" evidence="1">
    <location>
        <begin position="332"/>
        <end position="341"/>
    </location>
</feature>
<dbReference type="AlphaFoldDB" id="A0A2U1PFP1"/>
<evidence type="ECO:0000259" key="2">
    <source>
        <dbReference type="Pfam" id="PF14303"/>
    </source>
</evidence>
<organism evidence="3 4">
    <name type="scientific">Artemisia annua</name>
    <name type="common">Sweet wormwood</name>
    <dbReference type="NCBI Taxonomy" id="35608"/>
    <lineage>
        <taxon>Eukaryota</taxon>
        <taxon>Viridiplantae</taxon>
        <taxon>Streptophyta</taxon>
        <taxon>Embryophyta</taxon>
        <taxon>Tracheophyta</taxon>
        <taxon>Spermatophyta</taxon>
        <taxon>Magnoliopsida</taxon>
        <taxon>eudicotyledons</taxon>
        <taxon>Gunneridae</taxon>
        <taxon>Pentapetalae</taxon>
        <taxon>asterids</taxon>
        <taxon>campanulids</taxon>
        <taxon>Asterales</taxon>
        <taxon>Asteraceae</taxon>
        <taxon>Asteroideae</taxon>
        <taxon>Anthemideae</taxon>
        <taxon>Artemisiinae</taxon>
        <taxon>Artemisia</taxon>
    </lineage>
</organism>
<feature type="domain" description="No apical meristem-associated C-terminal" evidence="2">
    <location>
        <begin position="254"/>
        <end position="366"/>
    </location>
</feature>
<dbReference type="EMBL" id="PKPP01001216">
    <property type="protein sequence ID" value="PWA84559.1"/>
    <property type="molecule type" value="Genomic_DNA"/>
</dbReference>
<accession>A0A2U1PFP1</accession>
<feature type="compositionally biased region" description="Polar residues" evidence="1">
    <location>
        <begin position="21"/>
        <end position="34"/>
    </location>
</feature>
<evidence type="ECO:0000313" key="4">
    <source>
        <dbReference type="Proteomes" id="UP000245207"/>
    </source>
</evidence>
<keyword evidence="4" id="KW-1185">Reference proteome</keyword>
<keyword evidence="3" id="KW-0238">DNA-binding</keyword>
<evidence type="ECO:0000256" key="1">
    <source>
        <dbReference type="SAM" id="MobiDB-lite"/>
    </source>
</evidence>
<dbReference type="Pfam" id="PF14303">
    <property type="entry name" value="NAM-associated"/>
    <property type="match status" value="1"/>
</dbReference>
<evidence type="ECO:0000313" key="3">
    <source>
        <dbReference type="EMBL" id="PWA84559.1"/>
    </source>
</evidence>
<gene>
    <name evidence="3" type="ORF">CTI12_AA158240</name>
</gene>
<protein>
    <submittedName>
        <fullName evidence="3">Myb-like domain, Myb/SANT-like DNA-binding domain protein</fullName>
    </submittedName>
</protein>
<dbReference type="Proteomes" id="UP000245207">
    <property type="component" value="Unassembled WGS sequence"/>
</dbReference>
<comment type="caution">
    <text evidence="3">The sequence shown here is derived from an EMBL/GenBank/DDBJ whole genome shotgun (WGS) entry which is preliminary data.</text>
</comment>
<proteinExistence type="predicted"/>
<dbReference type="GO" id="GO:0003677">
    <property type="term" value="F:DNA binding"/>
    <property type="evidence" value="ECO:0007669"/>
    <property type="project" value="UniProtKB-KW"/>
</dbReference>
<feature type="region of interest" description="Disordered" evidence="1">
    <location>
        <begin position="273"/>
        <end position="341"/>
    </location>
</feature>
<reference evidence="3 4" key="1">
    <citation type="journal article" date="2018" name="Mol. Plant">
        <title>The genome of Artemisia annua provides insight into the evolution of Asteraceae family and artemisinin biosynthesis.</title>
        <authorList>
            <person name="Shen Q."/>
            <person name="Zhang L."/>
            <person name="Liao Z."/>
            <person name="Wang S."/>
            <person name="Yan T."/>
            <person name="Shi P."/>
            <person name="Liu M."/>
            <person name="Fu X."/>
            <person name="Pan Q."/>
            <person name="Wang Y."/>
            <person name="Lv Z."/>
            <person name="Lu X."/>
            <person name="Zhang F."/>
            <person name="Jiang W."/>
            <person name="Ma Y."/>
            <person name="Chen M."/>
            <person name="Hao X."/>
            <person name="Li L."/>
            <person name="Tang Y."/>
            <person name="Lv G."/>
            <person name="Zhou Y."/>
            <person name="Sun X."/>
            <person name="Brodelius P.E."/>
            <person name="Rose J.K.C."/>
            <person name="Tang K."/>
        </authorList>
    </citation>
    <scope>NUCLEOTIDE SEQUENCE [LARGE SCALE GENOMIC DNA]</scope>
    <source>
        <strain evidence="4">cv. Huhao1</strain>
        <tissue evidence="3">Leaf</tissue>
    </source>
</reference>
<dbReference type="PANTHER" id="PTHR45023">
    <property type="match status" value="1"/>
</dbReference>
<dbReference type="PANTHER" id="PTHR45023:SF13">
    <property type="entry name" value="PUTATIVE-RELATED"/>
    <property type="match status" value="1"/>
</dbReference>
<dbReference type="InterPro" id="IPR029466">
    <property type="entry name" value="NAM-associated_C"/>
</dbReference>
<feature type="compositionally biased region" description="Basic and acidic residues" evidence="1">
    <location>
        <begin position="95"/>
        <end position="104"/>
    </location>
</feature>